<organism evidence="2 3">
    <name type="scientific">Eumeta variegata</name>
    <name type="common">Bagworm moth</name>
    <name type="synonym">Eumeta japonica</name>
    <dbReference type="NCBI Taxonomy" id="151549"/>
    <lineage>
        <taxon>Eukaryota</taxon>
        <taxon>Metazoa</taxon>
        <taxon>Ecdysozoa</taxon>
        <taxon>Arthropoda</taxon>
        <taxon>Hexapoda</taxon>
        <taxon>Insecta</taxon>
        <taxon>Pterygota</taxon>
        <taxon>Neoptera</taxon>
        <taxon>Endopterygota</taxon>
        <taxon>Lepidoptera</taxon>
        <taxon>Glossata</taxon>
        <taxon>Ditrysia</taxon>
        <taxon>Tineoidea</taxon>
        <taxon>Psychidae</taxon>
        <taxon>Oiketicinae</taxon>
        <taxon>Eumeta</taxon>
    </lineage>
</organism>
<feature type="region of interest" description="Disordered" evidence="1">
    <location>
        <begin position="40"/>
        <end position="60"/>
    </location>
</feature>
<evidence type="ECO:0000256" key="1">
    <source>
        <dbReference type="SAM" id="MobiDB-lite"/>
    </source>
</evidence>
<sequence>MKKVDIVDVLQQRVRYLCNYQNPINRRIGRLLAQSVTELGQQTRSRDSARGARPGTPRTGLRDTTEIVLYSISAARLSLRLVENQYSLGAAGARQLGPASLIHVAVPLQAAHERLGYFLIWKIPNCIIVLDYSIGLRRGSPCGGAPASAAPMYTLAVGVRGCASAGFEFVQRGFSRSEPSCSRGAAPPTHSPYALFCLHCDGSSDISFVSLAFCIGCRLTLILLNF</sequence>
<comment type="caution">
    <text evidence="2">The sequence shown here is derived from an EMBL/GenBank/DDBJ whole genome shotgun (WGS) entry which is preliminary data.</text>
</comment>
<proteinExistence type="predicted"/>
<dbReference type="EMBL" id="BGZK01000683">
    <property type="protein sequence ID" value="GBP56005.1"/>
    <property type="molecule type" value="Genomic_DNA"/>
</dbReference>
<protein>
    <submittedName>
        <fullName evidence="2">Uncharacterized protein</fullName>
    </submittedName>
</protein>
<evidence type="ECO:0000313" key="3">
    <source>
        <dbReference type="Proteomes" id="UP000299102"/>
    </source>
</evidence>
<reference evidence="2 3" key="1">
    <citation type="journal article" date="2019" name="Commun. Biol.">
        <title>The bagworm genome reveals a unique fibroin gene that provides high tensile strength.</title>
        <authorList>
            <person name="Kono N."/>
            <person name="Nakamura H."/>
            <person name="Ohtoshi R."/>
            <person name="Tomita M."/>
            <person name="Numata K."/>
            <person name="Arakawa K."/>
        </authorList>
    </citation>
    <scope>NUCLEOTIDE SEQUENCE [LARGE SCALE GENOMIC DNA]</scope>
</reference>
<name>A0A4C1X124_EUMVA</name>
<evidence type="ECO:0000313" key="2">
    <source>
        <dbReference type="EMBL" id="GBP56005.1"/>
    </source>
</evidence>
<keyword evidence="3" id="KW-1185">Reference proteome</keyword>
<accession>A0A4C1X124</accession>
<dbReference type="Proteomes" id="UP000299102">
    <property type="component" value="Unassembled WGS sequence"/>
</dbReference>
<dbReference type="AlphaFoldDB" id="A0A4C1X124"/>
<gene>
    <name evidence="2" type="ORF">EVAR_97426_1</name>
</gene>